<protein>
    <recommendedName>
        <fullName evidence="10">Transporter</fullName>
    </recommendedName>
</protein>
<feature type="transmembrane region" description="Helical" evidence="11">
    <location>
        <begin position="336"/>
        <end position="353"/>
    </location>
</feature>
<keyword evidence="7 11" id="KW-0472">Membrane</keyword>
<dbReference type="GO" id="GO:0005886">
    <property type="term" value="C:plasma membrane"/>
    <property type="evidence" value="ECO:0007669"/>
    <property type="project" value="TreeGrafter"/>
</dbReference>
<dbReference type="InterPro" id="IPR000175">
    <property type="entry name" value="Na/ntran_symport"/>
</dbReference>
<keyword evidence="6 11" id="KW-1133">Transmembrane helix</keyword>
<keyword evidence="12" id="KW-1185">Reference proteome</keyword>
<feature type="transmembrane region" description="Helical" evidence="11">
    <location>
        <begin position="51"/>
        <end position="69"/>
    </location>
</feature>
<dbReference type="PROSITE" id="PS50267">
    <property type="entry name" value="NA_NEUROTRAN_SYMP_3"/>
    <property type="match status" value="1"/>
</dbReference>
<dbReference type="AlphaFoldDB" id="A0A1W4X5F8"/>
<feature type="transmembrane region" description="Helical" evidence="11">
    <location>
        <begin position="465"/>
        <end position="491"/>
    </location>
</feature>
<evidence type="ECO:0000256" key="7">
    <source>
        <dbReference type="ARBA" id="ARBA00023136"/>
    </source>
</evidence>
<dbReference type="GO" id="GO:0089718">
    <property type="term" value="P:amino acid import across plasma membrane"/>
    <property type="evidence" value="ECO:0007669"/>
    <property type="project" value="TreeGrafter"/>
</dbReference>
<dbReference type="Pfam" id="PF00209">
    <property type="entry name" value="SNF"/>
    <property type="match status" value="1"/>
</dbReference>
<evidence type="ECO:0000256" key="2">
    <source>
        <dbReference type="ARBA" id="ARBA00006459"/>
    </source>
</evidence>
<feature type="disulfide bond" evidence="9">
    <location>
        <begin position="163"/>
        <end position="172"/>
    </location>
</feature>
<reference evidence="13" key="1">
    <citation type="submission" date="2025-08" db="UniProtKB">
        <authorList>
            <consortium name="RefSeq"/>
        </authorList>
    </citation>
    <scope>IDENTIFICATION</scope>
    <source>
        <tissue evidence="13">Entire body</tissue>
    </source>
</reference>
<feature type="binding site" evidence="8">
    <location>
        <position position="339"/>
    </location>
    <ligand>
        <name>Na(+)</name>
        <dbReference type="ChEBI" id="CHEBI:29101"/>
        <label>1</label>
    </ligand>
</feature>
<dbReference type="OrthoDB" id="6581954at2759"/>
<evidence type="ECO:0000256" key="10">
    <source>
        <dbReference type="RuleBase" id="RU003732"/>
    </source>
</evidence>
<evidence type="ECO:0000313" key="13">
    <source>
        <dbReference type="RefSeq" id="XP_018327623.1"/>
    </source>
</evidence>
<evidence type="ECO:0000256" key="6">
    <source>
        <dbReference type="ARBA" id="ARBA00022989"/>
    </source>
</evidence>
<feature type="binding site" evidence="8">
    <location>
        <position position="436"/>
    </location>
    <ligand>
        <name>Na(+)</name>
        <dbReference type="ChEBI" id="CHEBI:29101"/>
        <label>1</label>
    </ligand>
</feature>
<dbReference type="GO" id="GO:0015187">
    <property type="term" value="F:glycine transmembrane transporter activity"/>
    <property type="evidence" value="ECO:0007669"/>
    <property type="project" value="TreeGrafter"/>
</dbReference>
<feature type="transmembrane region" description="Helical" evidence="11">
    <location>
        <begin position="123"/>
        <end position="151"/>
    </location>
</feature>
<dbReference type="GO" id="GO:0015179">
    <property type="term" value="F:L-amino acid transmembrane transporter activity"/>
    <property type="evidence" value="ECO:0007669"/>
    <property type="project" value="TreeGrafter"/>
</dbReference>
<evidence type="ECO:0000256" key="11">
    <source>
        <dbReference type="SAM" id="Phobius"/>
    </source>
</evidence>
<feature type="transmembrane region" description="Helical" evidence="11">
    <location>
        <begin position="497"/>
        <end position="517"/>
    </location>
</feature>
<evidence type="ECO:0000256" key="5">
    <source>
        <dbReference type="ARBA" id="ARBA00022847"/>
    </source>
</evidence>
<dbReference type="GeneID" id="108738625"/>
<keyword evidence="8" id="KW-0479">Metal-binding</keyword>
<dbReference type="SUPFAM" id="SSF161070">
    <property type="entry name" value="SNF-like"/>
    <property type="match status" value="1"/>
</dbReference>
<evidence type="ECO:0000256" key="4">
    <source>
        <dbReference type="ARBA" id="ARBA00022692"/>
    </source>
</evidence>
<dbReference type="InterPro" id="IPR037272">
    <property type="entry name" value="SNS_sf"/>
</dbReference>
<organism evidence="12 13">
    <name type="scientific">Agrilus planipennis</name>
    <name type="common">Emerald ash borer</name>
    <name type="synonym">Agrilus marcopoli</name>
    <dbReference type="NCBI Taxonomy" id="224129"/>
    <lineage>
        <taxon>Eukaryota</taxon>
        <taxon>Metazoa</taxon>
        <taxon>Ecdysozoa</taxon>
        <taxon>Arthropoda</taxon>
        <taxon>Hexapoda</taxon>
        <taxon>Insecta</taxon>
        <taxon>Pterygota</taxon>
        <taxon>Neoptera</taxon>
        <taxon>Endopterygota</taxon>
        <taxon>Coleoptera</taxon>
        <taxon>Polyphaga</taxon>
        <taxon>Elateriformia</taxon>
        <taxon>Buprestoidea</taxon>
        <taxon>Buprestidae</taxon>
        <taxon>Agrilinae</taxon>
        <taxon>Agrilus</taxon>
    </lineage>
</organism>
<feature type="transmembrane region" description="Helical" evidence="11">
    <location>
        <begin position="581"/>
        <end position="602"/>
    </location>
</feature>
<feature type="transmembrane region" description="Helical" evidence="11">
    <location>
        <begin position="365"/>
        <end position="390"/>
    </location>
</feature>
<comment type="similarity">
    <text evidence="2 10">Belongs to the sodium:neurotransmitter symporter (SNF) (TC 2.A.22) family.</text>
</comment>
<feature type="binding site" evidence="8">
    <location>
        <position position="64"/>
    </location>
    <ligand>
        <name>Na(+)</name>
        <dbReference type="ChEBI" id="CHEBI:29101"/>
        <label>1</label>
    </ligand>
</feature>
<feature type="transmembrane region" description="Helical" evidence="11">
    <location>
        <begin position="289"/>
        <end position="316"/>
    </location>
</feature>
<dbReference type="GO" id="GO:0046872">
    <property type="term" value="F:metal ion binding"/>
    <property type="evidence" value="ECO:0007669"/>
    <property type="project" value="UniProtKB-KW"/>
</dbReference>
<keyword evidence="8" id="KW-0915">Sodium</keyword>
<keyword evidence="4 10" id="KW-0812">Transmembrane</keyword>
<dbReference type="GO" id="GO:0005283">
    <property type="term" value="F:amino acid:sodium symporter activity"/>
    <property type="evidence" value="ECO:0007669"/>
    <property type="project" value="TreeGrafter"/>
</dbReference>
<dbReference type="InParanoid" id="A0A1W4X5F8"/>
<proteinExistence type="inferred from homology"/>
<keyword evidence="5 10" id="KW-0769">Symport</keyword>
<keyword evidence="9" id="KW-1015">Disulfide bond</keyword>
<feature type="transmembrane region" description="Helical" evidence="11">
    <location>
        <begin position="256"/>
        <end position="277"/>
    </location>
</feature>
<evidence type="ECO:0000256" key="8">
    <source>
        <dbReference type="PIRSR" id="PIRSR600175-1"/>
    </source>
</evidence>
<dbReference type="PANTHER" id="PTHR11616">
    <property type="entry name" value="SODIUM/CHLORIDE DEPENDENT TRANSPORTER"/>
    <property type="match status" value="1"/>
</dbReference>
<gene>
    <name evidence="13" type="primary">LOC108738625</name>
</gene>
<dbReference type="PRINTS" id="PR00176">
    <property type="entry name" value="NANEUSMPORT"/>
</dbReference>
<sequence length="638" mass="71475">MAIEKLENNFQKADQFKVTLQDVKKNGVEDTRSKELPEIIERASWGKPLEFIMSCLCYAIGLGNVWRFPYLCYKNGGGAFLVAYCIMLIVMGMPIFLLELSLGQYTGVGPDQVFKRIAPLFSGLGYCCLVVIYLITVYYMVIIGWTIFYFIESFNAELGWGSCQHSFNTKVCFSAVEEAKCNSSEIFYNFTCYPVLNICQEGGYKTSINRTCYNEDGSSIRVTALVNRTLSSEEYYNNYILGLEGASWDDFGYLRWQNLMCLVAAWIIGYLCVAKSIKTSGKVVYFTTIFPYVILTILVVRNVTLDGAVDGIVLYLTPQWEKLLEADMWGNAASQTFYSFGIACGSLITLASYNKFNTNCLKGAVVVTAANAFTSVYAGLAIFAVLGFLAKQLDVPVDEVASDGPGLAFIAYPEAILLLPLCQLWAVIFFLMLFVLGIGCQFAGLEAVNTTIVDRWPKLRNYQAYVMLGICFSCFLLGIPMCFNGGIYLFTLLEWNTASWAILPIGLLEIVSVSWVYGCRRFLGHMTSMGMVMKGFTYWFWWTCWVIVAPVACIAVCVFQLANYKPASYGSYVFPEWADAIGLMIGIITLLPLPIVAVVMAIREKYKLKEWIVPLNTWGPQNNKSISQEILTTDNQRT</sequence>
<name>A0A1W4X5F8_AGRPL</name>
<dbReference type="RefSeq" id="XP_018327623.1">
    <property type="nucleotide sequence ID" value="XM_018472121.1"/>
</dbReference>
<keyword evidence="3 10" id="KW-0813">Transport</keyword>
<comment type="subcellular location">
    <subcellularLocation>
        <location evidence="1">Membrane</location>
        <topology evidence="1">Multi-pass membrane protein</topology>
    </subcellularLocation>
</comment>
<feature type="transmembrane region" description="Helical" evidence="11">
    <location>
        <begin position="424"/>
        <end position="445"/>
    </location>
</feature>
<accession>A0A1W4X5F8</accession>
<feature type="binding site" evidence="8">
    <location>
        <position position="371"/>
    </location>
    <ligand>
        <name>Na(+)</name>
        <dbReference type="ChEBI" id="CHEBI:29101"/>
        <label>1</label>
    </ligand>
</feature>
<feature type="binding site" evidence="8">
    <location>
        <position position="59"/>
    </location>
    <ligand>
        <name>Na(+)</name>
        <dbReference type="ChEBI" id="CHEBI:29101"/>
        <label>1</label>
    </ligand>
</feature>
<dbReference type="KEGG" id="apln:108738625"/>
<dbReference type="PANTHER" id="PTHR11616:SF236">
    <property type="entry name" value="TRANSPORTER"/>
    <property type="match status" value="1"/>
</dbReference>
<dbReference type="Proteomes" id="UP000192223">
    <property type="component" value="Unplaced"/>
</dbReference>
<dbReference type="STRING" id="224129.A0A1W4X5F8"/>
<evidence type="ECO:0000256" key="1">
    <source>
        <dbReference type="ARBA" id="ARBA00004141"/>
    </source>
</evidence>
<dbReference type="PROSITE" id="PS00610">
    <property type="entry name" value="NA_NEUROTRAN_SYMP_1"/>
    <property type="match status" value="1"/>
</dbReference>
<evidence type="ECO:0000313" key="12">
    <source>
        <dbReference type="Proteomes" id="UP000192223"/>
    </source>
</evidence>
<feature type="transmembrane region" description="Helical" evidence="11">
    <location>
        <begin position="538"/>
        <end position="561"/>
    </location>
</feature>
<evidence type="ECO:0000256" key="9">
    <source>
        <dbReference type="PIRSR" id="PIRSR600175-2"/>
    </source>
</evidence>
<feature type="transmembrane region" description="Helical" evidence="11">
    <location>
        <begin position="81"/>
        <end position="102"/>
    </location>
</feature>
<evidence type="ECO:0000256" key="3">
    <source>
        <dbReference type="ARBA" id="ARBA00022448"/>
    </source>
</evidence>